<dbReference type="RefSeq" id="WP_007694430.1">
    <property type="nucleotide sequence ID" value="NZ_AJRK01000371.1"/>
</dbReference>
<dbReference type="InterPro" id="IPR036112">
    <property type="entry name" value="ComA_synth_sf"/>
</dbReference>
<evidence type="ECO:0000313" key="3">
    <source>
        <dbReference type="EMBL" id="EMA37585.1"/>
    </source>
</evidence>
<comment type="caution">
    <text evidence="3">The sequence shown here is derived from an EMBL/GenBank/DDBJ whole genome shotgun (WGS) entry which is preliminary data.</text>
</comment>
<sequence>MTMLDFLDTPSRTTKPRDAGITHALDAGKGPQEVRDQLDVCGEFVDIVKLGWGTGYVSNRLEEKLALYRRRDITPCFGGTLFEVAVMQDRFEPFREKLLDLDIDLVEVSTGVISLDHDEKCEYIERLAEDFTVLSEVGRKDGDDNLDLDAWGDRAVREREAGAWKIVAEGRASGSTGVYGTDGDVRDDVVERLTGDLDPEEIVFETPQRSQQVWFIEQLGPSANLGNIELDDAIGLETLRQGLRGDTAELFHGTEGSPTEDGRCLDDIADGSGCTEIWEHLSEQRQSSDEQRVESE</sequence>
<dbReference type="PATRIC" id="fig|1132509.6.peg.2929"/>
<dbReference type="Gene3D" id="3.20.20.70">
    <property type="entry name" value="Aldolase class I"/>
    <property type="match status" value="1"/>
</dbReference>
<dbReference type="eggNOG" id="arCOG04896">
    <property type="taxonomic scope" value="Archaea"/>
</dbReference>
<comment type="similarity">
    <text evidence="1">Belongs to the phosphosulfolactate synthase family.</text>
</comment>
<reference evidence="3 4" key="1">
    <citation type="journal article" date="2014" name="PLoS Genet.">
        <title>Phylogenetically driven sequencing of extremely halophilic archaea reveals strategies for static and dynamic osmo-response.</title>
        <authorList>
            <person name="Becker E.A."/>
            <person name="Seitzer P.M."/>
            <person name="Tritt A."/>
            <person name="Larsen D."/>
            <person name="Krusor M."/>
            <person name="Yao A.I."/>
            <person name="Wu D."/>
            <person name="Madern D."/>
            <person name="Eisen J.A."/>
            <person name="Darling A.E."/>
            <person name="Facciotti M.T."/>
        </authorList>
    </citation>
    <scope>NUCLEOTIDE SEQUENCE [LARGE SCALE GENOMIC DNA]</scope>
    <source>
        <strain evidence="3 4">100A6</strain>
    </source>
</reference>
<dbReference type="Proteomes" id="UP000011566">
    <property type="component" value="Unassembled WGS sequence"/>
</dbReference>
<protein>
    <submittedName>
        <fullName evidence="3">(2R)-phospho-3-sulfolactate synthase ComA</fullName>
    </submittedName>
</protein>
<dbReference type="OrthoDB" id="343104at2157"/>
<dbReference type="Pfam" id="PF02679">
    <property type="entry name" value="ComA"/>
    <property type="match status" value="1"/>
</dbReference>
<keyword evidence="4" id="KW-1185">Reference proteome</keyword>
<evidence type="ECO:0000313" key="4">
    <source>
        <dbReference type="Proteomes" id="UP000011566"/>
    </source>
</evidence>
<proteinExistence type="inferred from homology"/>
<dbReference type="PANTHER" id="PTHR48413">
    <property type="match status" value="1"/>
</dbReference>
<evidence type="ECO:0000256" key="1">
    <source>
        <dbReference type="ARBA" id="ARBA00010424"/>
    </source>
</evidence>
<evidence type="ECO:0000256" key="2">
    <source>
        <dbReference type="SAM" id="MobiDB-lite"/>
    </source>
</evidence>
<accession>M0LZP1</accession>
<dbReference type="EMBL" id="AOMB01000034">
    <property type="protein sequence ID" value="EMA37585.1"/>
    <property type="molecule type" value="Genomic_DNA"/>
</dbReference>
<dbReference type="SUPFAM" id="SSF102110">
    <property type="entry name" value="(2r)-phospho-3-sulfolactate synthase ComA"/>
    <property type="match status" value="1"/>
</dbReference>
<gene>
    <name evidence="3" type="ORF">C447_12727</name>
</gene>
<feature type="region of interest" description="Disordered" evidence="2">
    <location>
        <begin position="1"/>
        <end position="23"/>
    </location>
</feature>
<organism evidence="3 4">
    <name type="scientific">Halococcus hamelinensis 100A6</name>
    <dbReference type="NCBI Taxonomy" id="1132509"/>
    <lineage>
        <taxon>Archaea</taxon>
        <taxon>Methanobacteriati</taxon>
        <taxon>Methanobacteriota</taxon>
        <taxon>Stenosarchaea group</taxon>
        <taxon>Halobacteria</taxon>
        <taxon>Halobacteriales</taxon>
        <taxon>Halococcaceae</taxon>
        <taxon>Halococcus</taxon>
    </lineage>
</organism>
<name>M0LZP1_9EURY</name>
<dbReference type="InterPro" id="IPR003830">
    <property type="entry name" value="ComA_synth"/>
</dbReference>
<dbReference type="InterPro" id="IPR013785">
    <property type="entry name" value="Aldolase_TIM"/>
</dbReference>
<feature type="region of interest" description="Disordered" evidence="2">
    <location>
        <begin position="249"/>
        <end position="268"/>
    </location>
</feature>
<dbReference type="PANTHER" id="PTHR48413:SF1">
    <property type="entry name" value="PROTEIN HEAT-STRESS-ASSOCIATED 32"/>
    <property type="match status" value="1"/>
</dbReference>
<dbReference type="AlphaFoldDB" id="M0LZP1"/>